<feature type="transmembrane region" description="Helical" evidence="1">
    <location>
        <begin position="205"/>
        <end position="224"/>
    </location>
</feature>
<feature type="transmembrane region" description="Helical" evidence="1">
    <location>
        <begin position="49"/>
        <end position="69"/>
    </location>
</feature>
<accession>X0VPZ5</accession>
<proteinExistence type="predicted"/>
<gene>
    <name evidence="2" type="ORF">S01H1_35733</name>
</gene>
<name>X0VPZ5_9ZZZZ</name>
<feature type="transmembrane region" description="Helical" evidence="1">
    <location>
        <begin position="176"/>
        <end position="199"/>
    </location>
</feature>
<feature type="non-terminal residue" evidence="2">
    <location>
        <position position="1"/>
    </location>
</feature>
<protein>
    <submittedName>
        <fullName evidence="2">Uncharacterized protein</fullName>
    </submittedName>
</protein>
<feature type="transmembrane region" description="Helical" evidence="1">
    <location>
        <begin position="17"/>
        <end position="37"/>
    </location>
</feature>
<dbReference type="AlphaFoldDB" id="X0VPZ5"/>
<evidence type="ECO:0000256" key="1">
    <source>
        <dbReference type="SAM" id="Phobius"/>
    </source>
</evidence>
<feature type="non-terminal residue" evidence="2">
    <location>
        <position position="270"/>
    </location>
</feature>
<dbReference type="EMBL" id="BARS01022341">
    <property type="protein sequence ID" value="GAG13232.1"/>
    <property type="molecule type" value="Genomic_DNA"/>
</dbReference>
<evidence type="ECO:0000313" key="2">
    <source>
        <dbReference type="EMBL" id="GAG13232.1"/>
    </source>
</evidence>
<feature type="transmembrane region" description="Helical" evidence="1">
    <location>
        <begin position="137"/>
        <end position="164"/>
    </location>
</feature>
<organism evidence="2">
    <name type="scientific">marine sediment metagenome</name>
    <dbReference type="NCBI Taxonomy" id="412755"/>
    <lineage>
        <taxon>unclassified sequences</taxon>
        <taxon>metagenomes</taxon>
        <taxon>ecological metagenomes</taxon>
    </lineage>
</organism>
<feature type="transmembrane region" description="Helical" evidence="1">
    <location>
        <begin position="93"/>
        <end position="117"/>
    </location>
</feature>
<comment type="caution">
    <text evidence="2">The sequence shown here is derived from an EMBL/GenBank/DDBJ whole genome shotgun (WGS) entry which is preliminary data.</text>
</comment>
<reference evidence="2" key="1">
    <citation type="journal article" date="2014" name="Front. Microbiol.">
        <title>High frequency of phylogenetically diverse reductive dehalogenase-homologous genes in deep subseafloor sedimentary metagenomes.</title>
        <authorList>
            <person name="Kawai M."/>
            <person name="Futagami T."/>
            <person name="Toyoda A."/>
            <person name="Takaki Y."/>
            <person name="Nishi S."/>
            <person name="Hori S."/>
            <person name="Arai W."/>
            <person name="Tsubouchi T."/>
            <person name="Morono Y."/>
            <person name="Uchiyama I."/>
            <person name="Ito T."/>
            <person name="Fujiyama A."/>
            <person name="Inagaki F."/>
            <person name="Takami H."/>
        </authorList>
    </citation>
    <scope>NUCLEOTIDE SEQUENCE</scope>
    <source>
        <strain evidence="2">Expedition CK06-06</strain>
    </source>
</reference>
<keyword evidence="1" id="KW-0812">Transmembrane</keyword>
<keyword evidence="1" id="KW-1133">Transmembrane helix</keyword>
<keyword evidence="1" id="KW-0472">Membrane</keyword>
<sequence length="270" mass="31304">FISFYEKGVNYEKFDTFRVLFIVMLFFSILIITFVSLQGAEIKGDPIELLGFIYLVLYSITGSFLYISIDRDSFSKKELIDININRYYKIPRALIKMAIAFISGVILLILASILITLLPFETDITQEANAFFNELQFIFVILGRWEIIYLIIFATILPYLLIFLAKVNWKTTILTYSQWSSILGLIDPMSTLIFSVILVNEFFPHGYLIIVIVFLVITIVLRYAHEVRNIVQAKILLKIKNGSLKLMPIKILKYYGVRKIESLIGRYDLM</sequence>